<evidence type="ECO:0000313" key="2">
    <source>
        <dbReference type="Proteomes" id="UP000440066"/>
    </source>
</evidence>
<dbReference type="Proteomes" id="UP000440066">
    <property type="component" value="Unassembled WGS sequence"/>
</dbReference>
<organism evidence="1 2">
    <name type="scientific">Fundicoccus ignavus</name>
    <dbReference type="NCBI Taxonomy" id="2664442"/>
    <lineage>
        <taxon>Bacteria</taxon>
        <taxon>Bacillati</taxon>
        <taxon>Bacillota</taxon>
        <taxon>Bacilli</taxon>
        <taxon>Lactobacillales</taxon>
        <taxon>Aerococcaceae</taxon>
        <taxon>Fundicoccus</taxon>
    </lineage>
</organism>
<comment type="caution">
    <text evidence="1">The sequence shown here is derived from an EMBL/GenBank/DDBJ whole genome shotgun (WGS) entry which is preliminary data.</text>
</comment>
<dbReference type="PANTHER" id="PTHR43649">
    <property type="entry name" value="ARABINOSE-BINDING PROTEIN-RELATED"/>
    <property type="match status" value="1"/>
</dbReference>
<reference evidence="1 2" key="1">
    <citation type="submission" date="2019-11" db="EMBL/GenBank/DDBJ databases">
        <title>Characterisation of Fundicoccus ignavus gen. nov. sp. nov., a novel genus of the family Aerococcaceae from bulk tank milk.</title>
        <authorList>
            <person name="Siebert A."/>
            <person name="Huptas C."/>
            <person name="Wenning M."/>
            <person name="Scherer S."/>
            <person name="Doll E.V."/>
        </authorList>
    </citation>
    <scope>NUCLEOTIDE SEQUENCE [LARGE SCALE GENOMIC DNA]</scope>
    <source>
        <strain evidence="1 2">DSM 109652</strain>
    </source>
</reference>
<dbReference type="PANTHER" id="PTHR43649:SF12">
    <property type="entry name" value="DIACETYLCHITOBIOSE BINDING PROTEIN DASA"/>
    <property type="match status" value="1"/>
</dbReference>
<dbReference type="SUPFAM" id="SSF53850">
    <property type="entry name" value="Periplasmic binding protein-like II"/>
    <property type="match status" value="1"/>
</dbReference>
<gene>
    <name evidence="1" type="ORF">GF867_00670</name>
</gene>
<dbReference type="AlphaFoldDB" id="A0A844BW03"/>
<accession>A0A844BW03</accession>
<dbReference type="EMBL" id="WJQT01000001">
    <property type="protein sequence ID" value="MRJ46088.1"/>
    <property type="molecule type" value="Genomic_DNA"/>
</dbReference>
<proteinExistence type="predicted"/>
<sequence>MVIVATLLVTALQGGALNSVSAQEVVLTYGIWDSRQEPGLREIADDFEAENPGIKIELQVTGWGEYWTMLEAAATGGSLPDIFWMHSNEIYKYGSNDMLLNLDEYIGRDSIDLTKFPQGLVDIYNVNESQYAIPKDFDTIGLWYNKTMFDEAGLDYPDETWTWETLREAAEILTDEEKGQYGMSAQLSNQEGYYNFVYQNGGTILTDERTSGYDLPETIEALEYYFSFVHDGLSPESYTDTDSRAFLENGIAAMATFGSWQLPAFLDNEYLVENFDVAPLPSKEGNSTTIYNGLGNAIDANTENPEEAWLFLSYLSSEPVQRKASELGIAISAYEGTAEAWIDSNTEFNLKVYVDMVESGQIRPYTNETTVWEEKAYELLNAAYRGEQSVEEGAKATAEMMNQFISQE</sequence>
<evidence type="ECO:0000313" key="1">
    <source>
        <dbReference type="EMBL" id="MRJ46088.1"/>
    </source>
</evidence>
<dbReference type="InterPro" id="IPR050490">
    <property type="entry name" value="Bact_solute-bd_prot1"/>
</dbReference>
<name>A0A844BW03_9LACT</name>
<dbReference type="InterPro" id="IPR006059">
    <property type="entry name" value="SBP"/>
</dbReference>
<dbReference type="CDD" id="cd13585">
    <property type="entry name" value="PBP2_TMBP_like"/>
    <property type="match status" value="1"/>
</dbReference>
<dbReference type="Gene3D" id="3.40.190.10">
    <property type="entry name" value="Periplasmic binding protein-like II"/>
    <property type="match status" value="1"/>
</dbReference>
<protein>
    <submittedName>
        <fullName evidence="1">Extracellular solute-binding protein</fullName>
    </submittedName>
</protein>
<dbReference type="Pfam" id="PF01547">
    <property type="entry name" value="SBP_bac_1"/>
    <property type="match status" value="1"/>
</dbReference>